<organism evidence="2">
    <name type="scientific">freshwater metagenome</name>
    <dbReference type="NCBI Taxonomy" id="449393"/>
    <lineage>
        <taxon>unclassified sequences</taxon>
        <taxon>metagenomes</taxon>
        <taxon>ecological metagenomes</taxon>
    </lineage>
</organism>
<evidence type="ECO:0000259" key="1">
    <source>
        <dbReference type="Pfam" id="PF06877"/>
    </source>
</evidence>
<gene>
    <name evidence="2" type="ORF">UFOPK2373_00686</name>
</gene>
<sequence length="110" mass="12773">MLEQRFQEELIRWEEQLKVRNEHGDRLDQPRQVEHFAYFRKLNAAKKVAEDLSTIGYEVEVTKRGLFKVSLLATREDALDEHFVQAFKAVLFVVEGNGGEYDGFGAEVIE</sequence>
<dbReference type="AlphaFoldDB" id="A0A6J6NY20"/>
<dbReference type="Pfam" id="PF06877">
    <property type="entry name" value="RraB"/>
    <property type="match status" value="1"/>
</dbReference>
<accession>A0A6J6NY20</accession>
<dbReference type="EMBL" id="CAEZXL010000107">
    <property type="protein sequence ID" value="CAB4689193.1"/>
    <property type="molecule type" value="Genomic_DNA"/>
</dbReference>
<dbReference type="SUPFAM" id="SSF89946">
    <property type="entry name" value="Hypothetical protein VC0424"/>
    <property type="match status" value="1"/>
</dbReference>
<reference evidence="2" key="1">
    <citation type="submission" date="2020-05" db="EMBL/GenBank/DDBJ databases">
        <authorList>
            <person name="Chiriac C."/>
            <person name="Salcher M."/>
            <person name="Ghai R."/>
            <person name="Kavagutti S V."/>
        </authorList>
    </citation>
    <scope>NUCLEOTIDE SEQUENCE</scope>
</reference>
<dbReference type="Gene3D" id="3.30.70.970">
    <property type="entry name" value="RraB-like"/>
    <property type="match status" value="1"/>
</dbReference>
<proteinExistence type="predicted"/>
<dbReference type="InterPro" id="IPR009671">
    <property type="entry name" value="RraB_dom"/>
</dbReference>
<protein>
    <submittedName>
        <fullName evidence="2">Unannotated protein</fullName>
    </submittedName>
</protein>
<evidence type="ECO:0000313" key="2">
    <source>
        <dbReference type="EMBL" id="CAB4689193.1"/>
    </source>
</evidence>
<feature type="domain" description="Regulator of ribonuclease activity B" evidence="1">
    <location>
        <begin position="21"/>
        <end position="105"/>
    </location>
</feature>
<name>A0A6J6NY20_9ZZZZ</name>
<dbReference type="InterPro" id="IPR036701">
    <property type="entry name" value="RraB-like_sf"/>
</dbReference>